<evidence type="ECO:0000313" key="3">
    <source>
        <dbReference type="Proteomes" id="UP001286313"/>
    </source>
</evidence>
<dbReference type="Proteomes" id="UP001286313">
    <property type="component" value="Unassembled WGS sequence"/>
</dbReference>
<dbReference type="AlphaFoldDB" id="A0AAE1KW50"/>
<dbReference type="EMBL" id="JAWQEG010000616">
    <property type="protein sequence ID" value="KAK3887721.1"/>
    <property type="molecule type" value="Genomic_DNA"/>
</dbReference>
<reference evidence="2" key="1">
    <citation type="submission" date="2023-10" db="EMBL/GenBank/DDBJ databases">
        <title>Genome assemblies of two species of porcelain crab, Petrolisthes cinctipes and Petrolisthes manimaculis (Anomura: Porcellanidae).</title>
        <authorList>
            <person name="Angst P."/>
        </authorList>
    </citation>
    <scope>NUCLEOTIDE SEQUENCE</scope>
    <source>
        <strain evidence="2">PB745_01</strain>
        <tissue evidence="2">Gill</tissue>
    </source>
</reference>
<sequence>MCEGAPRGFHRIQGVGRGHSSDARKALGDGDGQGDGRDAGADKDEEGDGIDAGADNKDGDAGIDTDSEHTKGEDGRTDVEGFGVCKGEVADDGVGEEVTSSKVSST</sequence>
<comment type="caution">
    <text evidence="2">The sequence shown here is derived from an EMBL/GenBank/DDBJ whole genome shotgun (WGS) entry which is preliminary data.</text>
</comment>
<protein>
    <submittedName>
        <fullName evidence="2">Uncharacterized protein</fullName>
    </submittedName>
</protein>
<keyword evidence="3" id="KW-1185">Reference proteome</keyword>
<gene>
    <name evidence="2" type="ORF">Pcinc_008206</name>
</gene>
<evidence type="ECO:0000313" key="2">
    <source>
        <dbReference type="EMBL" id="KAK3887721.1"/>
    </source>
</evidence>
<evidence type="ECO:0000256" key="1">
    <source>
        <dbReference type="SAM" id="MobiDB-lite"/>
    </source>
</evidence>
<name>A0AAE1KW50_PETCI</name>
<organism evidence="2 3">
    <name type="scientific">Petrolisthes cinctipes</name>
    <name type="common">Flat porcelain crab</name>
    <dbReference type="NCBI Taxonomy" id="88211"/>
    <lineage>
        <taxon>Eukaryota</taxon>
        <taxon>Metazoa</taxon>
        <taxon>Ecdysozoa</taxon>
        <taxon>Arthropoda</taxon>
        <taxon>Crustacea</taxon>
        <taxon>Multicrustacea</taxon>
        <taxon>Malacostraca</taxon>
        <taxon>Eumalacostraca</taxon>
        <taxon>Eucarida</taxon>
        <taxon>Decapoda</taxon>
        <taxon>Pleocyemata</taxon>
        <taxon>Anomura</taxon>
        <taxon>Galatheoidea</taxon>
        <taxon>Porcellanidae</taxon>
        <taxon>Petrolisthes</taxon>
    </lineage>
</organism>
<proteinExistence type="predicted"/>
<feature type="compositionally biased region" description="Basic and acidic residues" evidence="1">
    <location>
        <begin position="19"/>
        <end position="42"/>
    </location>
</feature>
<feature type="region of interest" description="Disordered" evidence="1">
    <location>
        <begin position="1"/>
        <end position="106"/>
    </location>
</feature>
<feature type="compositionally biased region" description="Basic and acidic residues" evidence="1">
    <location>
        <begin position="54"/>
        <end position="79"/>
    </location>
</feature>
<accession>A0AAE1KW50</accession>